<dbReference type="Proteomes" id="UP000198889">
    <property type="component" value="Unassembled WGS sequence"/>
</dbReference>
<evidence type="ECO:0000256" key="1">
    <source>
        <dbReference type="ARBA" id="ARBA00023002"/>
    </source>
</evidence>
<keyword evidence="2" id="KW-0812">Transmembrane</keyword>
<dbReference type="InterPro" id="IPR036188">
    <property type="entry name" value="FAD/NAD-bd_sf"/>
</dbReference>
<keyword evidence="1" id="KW-0560">Oxidoreductase</keyword>
<dbReference type="Pfam" id="PF01266">
    <property type="entry name" value="DAO"/>
    <property type="match status" value="1"/>
</dbReference>
<dbReference type="InterPro" id="IPR006076">
    <property type="entry name" value="FAD-dep_OxRdtase"/>
</dbReference>
<keyword evidence="2" id="KW-0472">Membrane</keyword>
<dbReference type="SUPFAM" id="SSF54373">
    <property type="entry name" value="FAD-linked reductases, C-terminal domain"/>
    <property type="match status" value="1"/>
</dbReference>
<dbReference type="GO" id="GO:0016491">
    <property type="term" value="F:oxidoreductase activity"/>
    <property type="evidence" value="ECO:0007669"/>
    <property type="project" value="UniProtKB-KW"/>
</dbReference>
<dbReference type="STRING" id="177413.SAMN05660859_3962"/>
<dbReference type="PANTHER" id="PTHR13847">
    <property type="entry name" value="SARCOSINE DEHYDROGENASE-RELATED"/>
    <property type="match status" value="1"/>
</dbReference>
<gene>
    <name evidence="4" type="ORF">SAMN05660859_3962</name>
</gene>
<dbReference type="GO" id="GO:0005737">
    <property type="term" value="C:cytoplasm"/>
    <property type="evidence" value="ECO:0007669"/>
    <property type="project" value="TreeGrafter"/>
</dbReference>
<evidence type="ECO:0000313" key="4">
    <source>
        <dbReference type="EMBL" id="SCW93486.1"/>
    </source>
</evidence>
<keyword evidence="2" id="KW-1133">Transmembrane helix</keyword>
<dbReference type="RefSeq" id="WP_091443273.1">
    <property type="nucleotide sequence ID" value="NZ_FMTP01000008.1"/>
</dbReference>
<evidence type="ECO:0000259" key="3">
    <source>
        <dbReference type="Pfam" id="PF01266"/>
    </source>
</evidence>
<dbReference type="PANTHER" id="PTHR13847:SF289">
    <property type="entry name" value="GLYCINE OXIDASE"/>
    <property type="match status" value="1"/>
</dbReference>
<feature type="domain" description="FAD dependent oxidoreductase" evidence="3">
    <location>
        <begin position="13"/>
        <end position="406"/>
    </location>
</feature>
<keyword evidence="5" id="KW-1185">Reference proteome</keyword>
<sequence>MTSYLKPGSARTVAVIGGGAVGVATASFLLREGHDVVLVERGGIGEGASFGNAGVLAPSSVVPMSMPGTLMKVPGYLLDPLGPLSIRWRYLPTLAPWLVRFVKAGTRARVEAQARALKPLLDDSYSAWLPLVRHAGNEALIRREGFLAVYRSEADFAGDAMGYQLRRANDIPYEVLRGPELWAFEPAISRDYTIGALFRQCGHTINPNRLVRTVADAFQRDGGRVIQARALGFAVEGGRLRGIETDAGLIPAQAAVVACGAHSRPLAAGLGDDVPLDTERGYHVLIADPETLPARPILDASAKFVSTPMETGLRMAGTVEFAGLEAPPDWKRAAHLLTLGRRLFPGLAPHHPEARVSRWMGFRPSMPDSLPVIGRASACAEVVYAFGHGHVGLASAARTGMAVADLVAGRPPAFDLAPFAATRF</sequence>
<accession>A0A1G4UII6</accession>
<dbReference type="EMBL" id="FMTP01000008">
    <property type="protein sequence ID" value="SCW93486.1"/>
    <property type="molecule type" value="Genomic_DNA"/>
</dbReference>
<organism evidence="4 5">
    <name type="scientific">Ancylobacter rudongensis</name>
    <dbReference type="NCBI Taxonomy" id="177413"/>
    <lineage>
        <taxon>Bacteria</taxon>
        <taxon>Pseudomonadati</taxon>
        <taxon>Pseudomonadota</taxon>
        <taxon>Alphaproteobacteria</taxon>
        <taxon>Hyphomicrobiales</taxon>
        <taxon>Xanthobacteraceae</taxon>
        <taxon>Ancylobacter</taxon>
    </lineage>
</organism>
<dbReference type="SUPFAM" id="SSF51905">
    <property type="entry name" value="FAD/NAD(P)-binding domain"/>
    <property type="match status" value="1"/>
</dbReference>
<dbReference type="Gene3D" id="3.30.9.10">
    <property type="entry name" value="D-Amino Acid Oxidase, subunit A, domain 2"/>
    <property type="match status" value="1"/>
</dbReference>
<feature type="transmembrane region" description="Helical" evidence="2">
    <location>
        <begin position="12"/>
        <end position="30"/>
    </location>
</feature>
<reference evidence="5" key="1">
    <citation type="submission" date="2016-10" db="EMBL/GenBank/DDBJ databases">
        <authorList>
            <person name="Varghese N."/>
            <person name="Submissions S."/>
        </authorList>
    </citation>
    <scope>NUCLEOTIDE SEQUENCE [LARGE SCALE GENOMIC DNA]</scope>
    <source>
        <strain evidence="5">CGMCC 1.1761</strain>
    </source>
</reference>
<proteinExistence type="predicted"/>
<dbReference type="AlphaFoldDB" id="A0A1G4UII6"/>
<evidence type="ECO:0000256" key="2">
    <source>
        <dbReference type="SAM" id="Phobius"/>
    </source>
</evidence>
<dbReference type="Gene3D" id="3.50.50.60">
    <property type="entry name" value="FAD/NAD(P)-binding domain"/>
    <property type="match status" value="2"/>
</dbReference>
<evidence type="ECO:0000313" key="5">
    <source>
        <dbReference type="Proteomes" id="UP000198889"/>
    </source>
</evidence>
<name>A0A1G4UII6_9HYPH</name>
<protein>
    <submittedName>
        <fullName evidence="4">D-amino-acid dehydrogenase</fullName>
    </submittedName>
</protein>